<accession>C0GEB5</accession>
<evidence type="ECO:0000313" key="2">
    <source>
        <dbReference type="Proteomes" id="UP000006443"/>
    </source>
</evidence>
<reference evidence="1 2" key="1">
    <citation type="submission" date="2009-02" db="EMBL/GenBank/DDBJ databases">
        <title>Sequencing of the draft genome and assembly of Dethiobacter alkaliphilus AHT 1.</title>
        <authorList>
            <consortium name="US DOE Joint Genome Institute (JGI-PGF)"/>
            <person name="Lucas S."/>
            <person name="Copeland A."/>
            <person name="Lapidus A."/>
            <person name="Glavina del Rio T."/>
            <person name="Dalin E."/>
            <person name="Tice H."/>
            <person name="Bruce D."/>
            <person name="Goodwin L."/>
            <person name="Pitluck S."/>
            <person name="Larimer F."/>
            <person name="Land M.L."/>
            <person name="Hauser L."/>
            <person name="Muyzer G."/>
        </authorList>
    </citation>
    <scope>NUCLEOTIDE SEQUENCE [LARGE SCALE GENOMIC DNA]</scope>
    <source>
        <strain evidence="1 2">AHT 1</strain>
    </source>
</reference>
<dbReference type="EMBL" id="ACJM01000003">
    <property type="protein sequence ID" value="EEG78409.1"/>
    <property type="molecule type" value="Genomic_DNA"/>
</dbReference>
<proteinExistence type="predicted"/>
<dbReference type="RefSeq" id="WP_008515142.1">
    <property type="nucleotide sequence ID" value="NZ_ACJM01000003.1"/>
</dbReference>
<dbReference type="eggNOG" id="ENOG502Z9AE">
    <property type="taxonomic scope" value="Bacteria"/>
</dbReference>
<gene>
    <name evidence="1" type="ORF">DealDRAFT_0824</name>
</gene>
<keyword evidence="2" id="KW-1185">Reference proteome</keyword>
<dbReference type="Proteomes" id="UP000006443">
    <property type="component" value="Unassembled WGS sequence"/>
</dbReference>
<dbReference type="OrthoDB" id="9783544at2"/>
<protein>
    <submittedName>
        <fullName evidence="1">Uncharacterized protein</fullName>
    </submittedName>
</protein>
<dbReference type="AlphaFoldDB" id="C0GEB5"/>
<name>C0GEB5_DETAL</name>
<sequence length="342" mass="36979">MQLYDIIKEQNADRVFIAGMAKNAGKTSTLNHLINASALHNEKLGLTSTGRDGEPLDLVTGKAKPHIFCPEGTIIATAQSALRISTATLRDPEPTGIHTPLGEVIIAEVAHEGNMELAGPLYAKDLEYIMDRMADRGAKRIYVDGSLDRKAAALVLDKIILAVGAVVSPDLDTVVNEAATWVEQLTIPAPPPWVSLAIAKLPPCAGGLLLPDKTLSPFPFPTLLGRGHDLTSAYKQKNAWGIYLNGALGEDTFAAILSQNKLPRLVIRNSTCLFVTSSQWRQFKNRGGEIYATHPLNLLAVSANPFSPEGWEFIPEEFLGAIKDALPGVPVINPGPWVMNYY</sequence>
<comment type="caution">
    <text evidence="1">The sequence shown here is derived from an EMBL/GenBank/DDBJ whole genome shotgun (WGS) entry which is preliminary data.</text>
</comment>
<organism evidence="1 2">
    <name type="scientific">Dethiobacter alkaliphilus AHT 1</name>
    <dbReference type="NCBI Taxonomy" id="555088"/>
    <lineage>
        <taxon>Bacteria</taxon>
        <taxon>Bacillati</taxon>
        <taxon>Bacillota</taxon>
        <taxon>Dethiobacteria</taxon>
        <taxon>Dethiobacterales</taxon>
        <taxon>Dethiobacteraceae</taxon>
        <taxon>Dethiobacter</taxon>
    </lineage>
</organism>
<dbReference type="STRING" id="555088.DealDRAFT_0824"/>
<evidence type="ECO:0000313" key="1">
    <source>
        <dbReference type="EMBL" id="EEG78409.1"/>
    </source>
</evidence>